<evidence type="ECO:0000256" key="1">
    <source>
        <dbReference type="ARBA" id="ARBA00001974"/>
    </source>
</evidence>
<dbReference type="InterPro" id="IPR023753">
    <property type="entry name" value="FAD/NAD-binding_dom"/>
</dbReference>
<protein>
    <submittedName>
        <fullName evidence="10">FAD-dependent oxidoreductase</fullName>
    </submittedName>
</protein>
<dbReference type="RefSeq" id="WP_244017755.1">
    <property type="nucleotide sequence ID" value="NZ_JALHLF010000012.1"/>
</dbReference>
<dbReference type="SUPFAM" id="SSF50022">
    <property type="entry name" value="ISP domain"/>
    <property type="match status" value="1"/>
</dbReference>
<dbReference type="PROSITE" id="PS51296">
    <property type="entry name" value="RIESKE"/>
    <property type="match status" value="1"/>
</dbReference>
<keyword evidence="6" id="KW-0560">Oxidoreductase</keyword>
<dbReference type="Pfam" id="PF07992">
    <property type="entry name" value="Pyr_redox_2"/>
    <property type="match status" value="1"/>
</dbReference>
<dbReference type="Proteomes" id="UP001162881">
    <property type="component" value="Unassembled WGS sequence"/>
</dbReference>
<dbReference type="EMBL" id="JALHLF010000012">
    <property type="protein sequence ID" value="MCJ2182136.1"/>
    <property type="molecule type" value="Genomic_DNA"/>
</dbReference>
<comment type="cofactor">
    <cofactor evidence="1">
        <name>FAD</name>
        <dbReference type="ChEBI" id="CHEBI:57692"/>
    </cofactor>
</comment>
<keyword evidence="2" id="KW-0285">Flavoprotein</keyword>
<dbReference type="SUPFAM" id="SSF51905">
    <property type="entry name" value="FAD/NAD(P)-binding domain"/>
    <property type="match status" value="1"/>
</dbReference>
<evidence type="ECO:0000256" key="5">
    <source>
        <dbReference type="ARBA" id="ARBA00022827"/>
    </source>
</evidence>
<accession>A0ABT0BAP5</accession>
<evidence type="ECO:0000256" key="6">
    <source>
        <dbReference type="ARBA" id="ARBA00023002"/>
    </source>
</evidence>
<feature type="domain" description="Rieske" evidence="9">
    <location>
        <begin position="8"/>
        <end position="104"/>
    </location>
</feature>
<dbReference type="Pfam" id="PF00355">
    <property type="entry name" value="Rieske"/>
    <property type="match status" value="1"/>
</dbReference>
<evidence type="ECO:0000313" key="11">
    <source>
        <dbReference type="Proteomes" id="UP001162881"/>
    </source>
</evidence>
<gene>
    <name evidence="10" type="ORF">MTR62_05375</name>
</gene>
<dbReference type="InterPro" id="IPR050446">
    <property type="entry name" value="FAD-oxidoreductase/Apoptosis"/>
</dbReference>
<dbReference type="Gene3D" id="3.50.50.60">
    <property type="entry name" value="FAD/NAD(P)-binding domain"/>
    <property type="match status" value="2"/>
</dbReference>
<keyword evidence="5" id="KW-0274">FAD</keyword>
<keyword evidence="8" id="KW-0411">Iron-sulfur</keyword>
<dbReference type="Gene3D" id="3.30.390.30">
    <property type="match status" value="1"/>
</dbReference>
<dbReference type="PRINTS" id="PR00411">
    <property type="entry name" value="PNDRDTASEI"/>
</dbReference>
<reference evidence="10" key="1">
    <citation type="submission" date="2022-03" db="EMBL/GenBank/DDBJ databases">
        <title>Identification of a novel bacterium isolated from mangrove sediments.</title>
        <authorList>
            <person name="Pan X."/>
        </authorList>
    </citation>
    <scope>NUCLEOTIDE SEQUENCE</scope>
    <source>
        <strain evidence="10">B1949</strain>
    </source>
</reference>
<evidence type="ECO:0000256" key="2">
    <source>
        <dbReference type="ARBA" id="ARBA00022630"/>
    </source>
</evidence>
<dbReference type="InterPro" id="IPR036922">
    <property type="entry name" value="Rieske_2Fe-2S_sf"/>
</dbReference>
<organism evidence="10 11">
    <name type="scientific">Novosphingobium organovorum</name>
    <dbReference type="NCBI Taxonomy" id="2930092"/>
    <lineage>
        <taxon>Bacteria</taxon>
        <taxon>Pseudomonadati</taxon>
        <taxon>Pseudomonadota</taxon>
        <taxon>Alphaproteobacteria</taxon>
        <taxon>Sphingomonadales</taxon>
        <taxon>Sphingomonadaceae</taxon>
        <taxon>Novosphingobium</taxon>
    </lineage>
</organism>
<dbReference type="InterPro" id="IPR016156">
    <property type="entry name" value="FAD/NAD-linked_Rdtase_dimer_sf"/>
</dbReference>
<dbReference type="PANTHER" id="PTHR43557:SF2">
    <property type="entry name" value="RIESKE DOMAIN-CONTAINING PROTEIN-RELATED"/>
    <property type="match status" value="1"/>
</dbReference>
<name>A0ABT0BAP5_9SPHN</name>
<evidence type="ECO:0000259" key="9">
    <source>
        <dbReference type="PROSITE" id="PS51296"/>
    </source>
</evidence>
<dbReference type="SUPFAM" id="SSF55424">
    <property type="entry name" value="FAD/NAD-linked reductases, dimerisation (C-terminal) domain"/>
    <property type="match status" value="1"/>
</dbReference>
<dbReference type="Gene3D" id="2.102.10.10">
    <property type="entry name" value="Rieske [2Fe-2S] iron-sulphur domain"/>
    <property type="match status" value="1"/>
</dbReference>
<evidence type="ECO:0000313" key="10">
    <source>
        <dbReference type="EMBL" id="MCJ2182136.1"/>
    </source>
</evidence>
<dbReference type="PRINTS" id="PR00368">
    <property type="entry name" value="FADPNR"/>
</dbReference>
<keyword evidence="11" id="KW-1185">Reference proteome</keyword>
<keyword evidence="7" id="KW-0408">Iron</keyword>
<dbReference type="PANTHER" id="PTHR43557">
    <property type="entry name" value="APOPTOSIS-INDUCING FACTOR 1"/>
    <property type="match status" value="1"/>
</dbReference>
<evidence type="ECO:0000256" key="8">
    <source>
        <dbReference type="ARBA" id="ARBA00023014"/>
    </source>
</evidence>
<dbReference type="InterPro" id="IPR017941">
    <property type="entry name" value="Rieske_2Fe-2S"/>
</dbReference>
<keyword evidence="4" id="KW-0479">Metal-binding</keyword>
<dbReference type="InterPro" id="IPR036188">
    <property type="entry name" value="FAD/NAD-bd_sf"/>
</dbReference>
<keyword evidence="3" id="KW-0001">2Fe-2S</keyword>
<sequence>MQGKTDLAQGIPEDAIAPGGMLAGMYEGEHVVLARLEDGRLRAVSGSCTHLGAPLETGKVSDGQLRCPWHHARFSLEDGEAVGGPALENLGCYRVEQSDGLIRVTGRRHTPAPRRELAIDTPIVIIGSGAGGYAMADMLSRLGHGEDTLVLSAESDPPYERTFVSKQYLAGRQSRDEALLPAPGQGLGEPAPIRLGTPVVSLDPVTRSLTLESGETVTYGTLVLATGARAAMPDFPGAQDARVHTLRTLADADAILAQVQEGKRAVVLGASFIGLEVAASLTQQGLDVDVVAQDAAPLASILGEETGQYVRRLHEEHGVTFHMGRTVTAFEHDAVWLDDTTRLPADLVIAGIGVLPRLDLALTGDLALCEASGGVRVDGNLRTSDPHVYAIGDIASYPDPRTGKPLRVEHWVHAQRMGQYLARAFTGAAQTPFAQTPFFWTGYFGTQMRYVGHAKPEASRLEGDPGADDFAVFFREKGEDRAVLTVGRDMLALQMEERWDAQDM</sequence>
<proteinExistence type="predicted"/>
<evidence type="ECO:0000256" key="3">
    <source>
        <dbReference type="ARBA" id="ARBA00022714"/>
    </source>
</evidence>
<evidence type="ECO:0000256" key="4">
    <source>
        <dbReference type="ARBA" id="ARBA00022723"/>
    </source>
</evidence>
<comment type="caution">
    <text evidence="10">The sequence shown here is derived from an EMBL/GenBank/DDBJ whole genome shotgun (WGS) entry which is preliminary data.</text>
</comment>
<evidence type="ECO:0000256" key="7">
    <source>
        <dbReference type="ARBA" id="ARBA00023004"/>
    </source>
</evidence>